<dbReference type="SMART" id="SM00315">
    <property type="entry name" value="RGS"/>
    <property type="match status" value="1"/>
</dbReference>
<feature type="region of interest" description="Disordered" evidence="1">
    <location>
        <begin position="75"/>
        <end position="103"/>
    </location>
</feature>
<feature type="region of interest" description="Disordered" evidence="1">
    <location>
        <begin position="343"/>
        <end position="381"/>
    </location>
</feature>
<accession>A0A8H4AAX0</accession>
<comment type="caution">
    <text evidence="3">The sequence shown here is derived from an EMBL/GenBank/DDBJ whole genome shotgun (WGS) entry which is preliminary data.</text>
</comment>
<dbReference type="InterPro" id="IPR016137">
    <property type="entry name" value="RGS"/>
</dbReference>
<dbReference type="OrthoDB" id="196547at2759"/>
<evidence type="ECO:0000313" key="4">
    <source>
        <dbReference type="Proteomes" id="UP000439903"/>
    </source>
</evidence>
<dbReference type="Proteomes" id="UP000439903">
    <property type="component" value="Unassembled WGS sequence"/>
</dbReference>
<proteinExistence type="predicted"/>
<dbReference type="EMBL" id="WTPW01000952">
    <property type="protein sequence ID" value="KAF0467594.1"/>
    <property type="molecule type" value="Genomic_DNA"/>
</dbReference>
<feature type="compositionally biased region" description="Low complexity" evidence="1">
    <location>
        <begin position="367"/>
        <end position="381"/>
    </location>
</feature>
<sequence>MSLPRSSRRRSSVVDGDENITKILLAAKTQNIISKRRGSAVSIDSIPSNSVVMNDATITTMTTISSSKDKAVTEMLPSNSSSDSSKMHYIPSSHSVNKDDKVSKVVNFNKKDRSSARTLSQRLQQQQQQQYLHVRSLSQPIPSFSQQRPLILSPNYDNHNQYKLRNELSSKKLYRFFGDKPPIDICVKEIEREGLKAMLHSKIPLCYFLYSLLEEYSCENLFFFLEVEQFESFEYSNLAQQYTIAQHIFDTYLTRNSQFEINIDDKVRKSVISFMKSQRNLRHCFDDAKRAVYVLLESSFNRFIRSSTADFMKKEIGETTTHYSIKSRDFAISLLLTFFDRQQHPSPQPSKNKPLVHCNPPTNSYMTPPSSNNASPIPSPTSMISHRRIELIRSMIYEFIRTLLEVEIENLDKLNRIDHHDPSNNDVSYNRISNDICSDHGTNKDEPSVQLPVLRHRKSGKDLRNPFSKRRW</sequence>
<reference evidence="3 4" key="1">
    <citation type="journal article" date="2019" name="Environ. Microbiol.">
        <title>At the nexus of three kingdoms: the genome of the mycorrhizal fungus Gigaspora margarita provides insights into plant, endobacterial and fungal interactions.</title>
        <authorList>
            <person name="Venice F."/>
            <person name="Ghignone S."/>
            <person name="Salvioli di Fossalunga A."/>
            <person name="Amselem J."/>
            <person name="Novero M."/>
            <person name="Xianan X."/>
            <person name="Sedzielewska Toro K."/>
            <person name="Morin E."/>
            <person name="Lipzen A."/>
            <person name="Grigoriev I.V."/>
            <person name="Henrissat B."/>
            <person name="Martin F.M."/>
            <person name="Bonfante P."/>
        </authorList>
    </citation>
    <scope>NUCLEOTIDE SEQUENCE [LARGE SCALE GENOMIC DNA]</scope>
    <source>
        <strain evidence="3 4">BEG34</strain>
    </source>
</reference>
<dbReference type="PRINTS" id="PR01301">
    <property type="entry name" value="RGSPROTEIN"/>
</dbReference>
<dbReference type="AlphaFoldDB" id="A0A8H4AAX0"/>
<dbReference type="CDD" id="cd07440">
    <property type="entry name" value="RGS"/>
    <property type="match status" value="1"/>
</dbReference>
<dbReference type="Gene3D" id="1.10.167.10">
    <property type="entry name" value="Regulator of G-protein Signalling 4, domain 2"/>
    <property type="match status" value="1"/>
</dbReference>
<protein>
    <submittedName>
        <fullName evidence="3">Regulator of G protein signaling superfamily</fullName>
    </submittedName>
</protein>
<dbReference type="PANTHER" id="PTHR10845">
    <property type="entry name" value="REGULATOR OF G PROTEIN SIGNALING"/>
    <property type="match status" value="1"/>
</dbReference>
<dbReference type="PANTHER" id="PTHR10845:SF192">
    <property type="entry name" value="DOUBLE HIT, ISOFORM B"/>
    <property type="match status" value="1"/>
</dbReference>
<evidence type="ECO:0000313" key="3">
    <source>
        <dbReference type="EMBL" id="KAF0467594.1"/>
    </source>
</evidence>
<dbReference type="Pfam" id="PF00615">
    <property type="entry name" value="RGS"/>
    <property type="match status" value="1"/>
</dbReference>
<gene>
    <name evidence="3" type="ORF">F8M41_025991</name>
</gene>
<evidence type="ECO:0000256" key="1">
    <source>
        <dbReference type="SAM" id="MobiDB-lite"/>
    </source>
</evidence>
<name>A0A8H4AAX0_GIGMA</name>
<feature type="domain" description="RGS" evidence="2">
    <location>
        <begin position="194"/>
        <end position="299"/>
    </location>
</feature>
<evidence type="ECO:0000259" key="2">
    <source>
        <dbReference type="PROSITE" id="PS50132"/>
    </source>
</evidence>
<dbReference type="InterPro" id="IPR036305">
    <property type="entry name" value="RGS_sf"/>
</dbReference>
<organism evidence="3 4">
    <name type="scientific">Gigaspora margarita</name>
    <dbReference type="NCBI Taxonomy" id="4874"/>
    <lineage>
        <taxon>Eukaryota</taxon>
        <taxon>Fungi</taxon>
        <taxon>Fungi incertae sedis</taxon>
        <taxon>Mucoromycota</taxon>
        <taxon>Glomeromycotina</taxon>
        <taxon>Glomeromycetes</taxon>
        <taxon>Diversisporales</taxon>
        <taxon>Gigasporaceae</taxon>
        <taxon>Gigaspora</taxon>
    </lineage>
</organism>
<keyword evidence="4" id="KW-1185">Reference proteome</keyword>
<dbReference type="SUPFAM" id="SSF48097">
    <property type="entry name" value="Regulator of G-protein signaling, RGS"/>
    <property type="match status" value="1"/>
</dbReference>
<dbReference type="InterPro" id="IPR044926">
    <property type="entry name" value="RGS_subdomain_2"/>
</dbReference>
<dbReference type="PROSITE" id="PS50132">
    <property type="entry name" value="RGS"/>
    <property type="match status" value="1"/>
</dbReference>